<evidence type="ECO:0000313" key="1">
    <source>
        <dbReference type="EMBL" id="CAH9104521.1"/>
    </source>
</evidence>
<evidence type="ECO:0000313" key="2">
    <source>
        <dbReference type="Proteomes" id="UP001152484"/>
    </source>
</evidence>
<dbReference type="EMBL" id="CAMAPE010000046">
    <property type="protein sequence ID" value="CAH9104521.1"/>
    <property type="molecule type" value="Genomic_DNA"/>
</dbReference>
<name>A0A9P1EGC8_CUSEU</name>
<sequence>MLVEHDFEVNPTVANREHWNHLKTLLVSKYKLERKFWKQKENIKWLKDGDANTKFFHSFLKVKHRKQGISSITICHGQIVTSLPDIFEAAVNFFSNLYAVEHVFEAAELLQFIPKLVNDEDNVNLMKIPQEEEVNLAVWGLNQNGAPDPDGFNGKFFRKCWHILGVDLVKAVQEFFMGISIPYGISSSVVVLIPNKGVS</sequence>
<gene>
    <name evidence="1" type="ORF">CEURO_LOCUS16563</name>
</gene>
<organism evidence="1 2">
    <name type="scientific">Cuscuta europaea</name>
    <name type="common">European dodder</name>
    <dbReference type="NCBI Taxonomy" id="41803"/>
    <lineage>
        <taxon>Eukaryota</taxon>
        <taxon>Viridiplantae</taxon>
        <taxon>Streptophyta</taxon>
        <taxon>Embryophyta</taxon>
        <taxon>Tracheophyta</taxon>
        <taxon>Spermatophyta</taxon>
        <taxon>Magnoliopsida</taxon>
        <taxon>eudicotyledons</taxon>
        <taxon>Gunneridae</taxon>
        <taxon>Pentapetalae</taxon>
        <taxon>asterids</taxon>
        <taxon>lamiids</taxon>
        <taxon>Solanales</taxon>
        <taxon>Convolvulaceae</taxon>
        <taxon>Cuscuteae</taxon>
        <taxon>Cuscuta</taxon>
        <taxon>Cuscuta subgen. Cuscuta</taxon>
    </lineage>
</organism>
<accession>A0A9P1EGC8</accession>
<reference evidence="1" key="1">
    <citation type="submission" date="2022-07" db="EMBL/GenBank/DDBJ databases">
        <authorList>
            <person name="Macas J."/>
            <person name="Novak P."/>
            <person name="Neumann P."/>
        </authorList>
    </citation>
    <scope>NUCLEOTIDE SEQUENCE</scope>
</reference>
<dbReference type="Proteomes" id="UP001152484">
    <property type="component" value="Unassembled WGS sequence"/>
</dbReference>
<protein>
    <submittedName>
        <fullName evidence="1">Uncharacterized protein</fullName>
    </submittedName>
</protein>
<dbReference type="OrthoDB" id="1306279at2759"/>
<keyword evidence="2" id="KW-1185">Reference proteome</keyword>
<dbReference type="AlphaFoldDB" id="A0A9P1EGC8"/>
<proteinExistence type="predicted"/>
<comment type="caution">
    <text evidence="1">The sequence shown here is derived from an EMBL/GenBank/DDBJ whole genome shotgun (WGS) entry which is preliminary data.</text>
</comment>